<sequence length="39" mass="4779">MQYTILLLWEKTNPFHREKGLLIEKVTYRFCLYDDAETV</sequence>
<dbReference type="Proteomes" id="UP000587477">
    <property type="component" value="Chromosome"/>
</dbReference>
<reference evidence="2" key="1">
    <citation type="submission" date="2020-10" db="EMBL/GenBank/DDBJ databases">
        <title>Complete genome sequence of Bacillus velezensis NST6.</title>
        <authorList>
            <person name="Choi J."/>
        </authorList>
    </citation>
    <scope>NUCLEOTIDE SEQUENCE [LARGE SCALE GENOMIC DNA]</scope>
    <source>
        <strain evidence="2">NST6</strain>
    </source>
</reference>
<evidence type="ECO:0000313" key="1">
    <source>
        <dbReference type="EMBL" id="QOY25382.1"/>
    </source>
</evidence>
<protein>
    <submittedName>
        <fullName evidence="1">Uncharacterized protein</fullName>
    </submittedName>
</protein>
<dbReference type="AlphaFoldDB" id="A0A7W4QDR2"/>
<gene>
    <name evidence="1" type="ORF">BACVE_000310</name>
</gene>
<proteinExistence type="predicted"/>
<evidence type="ECO:0000313" key="2">
    <source>
        <dbReference type="Proteomes" id="UP000587477"/>
    </source>
</evidence>
<dbReference type="EMBL" id="CP063687">
    <property type="protein sequence ID" value="QOY25382.1"/>
    <property type="molecule type" value="Genomic_DNA"/>
</dbReference>
<name>A0A7W4QDR2_BACVE</name>
<accession>A0A7W4QDR2</accession>
<organism evidence="1 2">
    <name type="scientific">Bacillus velezensis</name>
    <dbReference type="NCBI Taxonomy" id="492670"/>
    <lineage>
        <taxon>Bacteria</taxon>
        <taxon>Bacillati</taxon>
        <taxon>Bacillota</taxon>
        <taxon>Bacilli</taxon>
        <taxon>Bacillales</taxon>
        <taxon>Bacillaceae</taxon>
        <taxon>Bacillus</taxon>
        <taxon>Bacillus amyloliquefaciens group</taxon>
    </lineage>
</organism>